<dbReference type="Pfam" id="PF17820">
    <property type="entry name" value="PDZ_6"/>
    <property type="match status" value="1"/>
</dbReference>
<dbReference type="GO" id="GO:0006508">
    <property type="term" value="P:proteolysis"/>
    <property type="evidence" value="ECO:0007669"/>
    <property type="project" value="UniProtKB-KW"/>
</dbReference>
<dbReference type="PROSITE" id="PS50106">
    <property type="entry name" value="PDZ"/>
    <property type="match status" value="1"/>
</dbReference>
<dbReference type="InterPro" id="IPR036034">
    <property type="entry name" value="PDZ_sf"/>
</dbReference>
<evidence type="ECO:0000256" key="4">
    <source>
        <dbReference type="ARBA" id="ARBA00022825"/>
    </source>
</evidence>
<keyword evidence="4 5" id="KW-0720">Serine protease</keyword>
<dbReference type="SUPFAM" id="SSF50156">
    <property type="entry name" value="PDZ domain-like"/>
    <property type="match status" value="1"/>
</dbReference>
<dbReference type="Pfam" id="PF22694">
    <property type="entry name" value="CtpB_N-like"/>
    <property type="match status" value="1"/>
</dbReference>
<dbReference type="SUPFAM" id="SSF52096">
    <property type="entry name" value="ClpP/crotonase"/>
    <property type="match status" value="1"/>
</dbReference>
<evidence type="ECO:0000256" key="2">
    <source>
        <dbReference type="ARBA" id="ARBA00022670"/>
    </source>
</evidence>
<evidence type="ECO:0000256" key="1">
    <source>
        <dbReference type="ARBA" id="ARBA00009179"/>
    </source>
</evidence>
<organism evidence="7 8">
    <name type="scientific">Anaerovibrio slackiae</name>
    <dbReference type="NCBI Taxonomy" id="2652309"/>
    <lineage>
        <taxon>Bacteria</taxon>
        <taxon>Bacillati</taxon>
        <taxon>Bacillota</taxon>
        <taxon>Negativicutes</taxon>
        <taxon>Selenomonadales</taxon>
        <taxon>Selenomonadaceae</taxon>
        <taxon>Anaerovibrio</taxon>
    </lineage>
</organism>
<dbReference type="CDD" id="cd06782">
    <property type="entry name" value="cpPDZ_CPP-like"/>
    <property type="match status" value="1"/>
</dbReference>
<dbReference type="InterPro" id="IPR001478">
    <property type="entry name" value="PDZ"/>
</dbReference>
<dbReference type="GO" id="GO:0007165">
    <property type="term" value="P:signal transduction"/>
    <property type="evidence" value="ECO:0007669"/>
    <property type="project" value="TreeGrafter"/>
</dbReference>
<dbReference type="Gene3D" id="3.90.226.10">
    <property type="entry name" value="2-enoyl-CoA Hydratase, Chain A, domain 1"/>
    <property type="match status" value="1"/>
</dbReference>
<dbReference type="InterPro" id="IPR055210">
    <property type="entry name" value="CtpA/B_N"/>
</dbReference>
<accession>A0A6I2UGN1</accession>
<dbReference type="CDD" id="cd07560">
    <property type="entry name" value="Peptidase_S41_CPP"/>
    <property type="match status" value="1"/>
</dbReference>
<keyword evidence="8" id="KW-1185">Reference proteome</keyword>
<dbReference type="Gene3D" id="3.30.750.44">
    <property type="match status" value="1"/>
</dbReference>
<comment type="caution">
    <text evidence="7">The sequence shown here is derived from an EMBL/GenBank/DDBJ whole genome shotgun (WGS) entry which is preliminary data.</text>
</comment>
<dbReference type="GO" id="GO:0008236">
    <property type="term" value="F:serine-type peptidase activity"/>
    <property type="evidence" value="ECO:0007669"/>
    <property type="project" value="UniProtKB-KW"/>
</dbReference>
<dbReference type="GeneID" id="96779874"/>
<protein>
    <submittedName>
        <fullName evidence="7">S41 family peptidase</fullName>
    </submittedName>
</protein>
<dbReference type="InterPro" id="IPR005151">
    <property type="entry name" value="Tail-specific_protease"/>
</dbReference>
<dbReference type="SMART" id="SM00228">
    <property type="entry name" value="PDZ"/>
    <property type="match status" value="1"/>
</dbReference>
<dbReference type="SMART" id="SM00245">
    <property type="entry name" value="TSPc"/>
    <property type="match status" value="1"/>
</dbReference>
<comment type="similarity">
    <text evidence="1 5">Belongs to the peptidase S41A family.</text>
</comment>
<dbReference type="GO" id="GO:0030288">
    <property type="term" value="C:outer membrane-bounded periplasmic space"/>
    <property type="evidence" value="ECO:0007669"/>
    <property type="project" value="TreeGrafter"/>
</dbReference>
<evidence type="ECO:0000313" key="8">
    <source>
        <dbReference type="Proteomes" id="UP000433181"/>
    </source>
</evidence>
<keyword evidence="2 5" id="KW-0645">Protease</keyword>
<dbReference type="InterPro" id="IPR041489">
    <property type="entry name" value="PDZ_6"/>
</dbReference>
<proteinExistence type="inferred from homology"/>
<keyword evidence="3 5" id="KW-0378">Hydrolase</keyword>
<dbReference type="GO" id="GO:0004175">
    <property type="term" value="F:endopeptidase activity"/>
    <property type="evidence" value="ECO:0007669"/>
    <property type="project" value="TreeGrafter"/>
</dbReference>
<reference evidence="7 8" key="1">
    <citation type="submission" date="2019-08" db="EMBL/GenBank/DDBJ databases">
        <title>In-depth cultivation of the pig gut microbiome towards novel bacterial diversity and tailored functional studies.</title>
        <authorList>
            <person name="Wylensek D."/>
            <person name="Hitch T.C.A."/>
            <person name="Clavel T."/>
        </authorList>
    </citation>
    <scope>NUCLEOTIDE SEQUENCE [LARGE SCALE GENOMIC DNA]</scope>
    <source>
        <strain evidence="7 8">WCA-693-APC-5D-A</strain>
    </source>
</reference>
<dbReference type="FunFam" id="2.30.42.10:FF:000063">
    <property type="entry name" value="Peptidase, S41 family"/>
    <property type="match status" value="1"/>
</dbReference>
<dbReference type="PANTHER" id="PTHR32060:SF30">
    <property type="entry name" value="CARBOXY-TERMINAL PROCESSING PROTEASE CTPA"/>
    <property type="match status" value="1"/>
</dbReference>
<evidence type="ECO:0000256" key="5">
    <source>
        <dbReference type="RuleBase" id="RU004404"/>
    </source>
</evidence>
<dbReference type="Gene3D" id="2.30.42.10">
    <property type="match status" value="1"/>
</dbReference>
<dbReference type="Pfam" id="PF03572">
    <property type="entry name" value="Peptidase_S41"/>
    <property type="match status" value="1"/>
</dbReference>
<sequence>MKKIIITALVTTVLVVTGMFMGLFSLLGANEANVAQIGRLVTTMLFIENKYVDEVPLEKLVDGAIDGMTRALGDKHSIYMDDEKFKQLMQQTEGAFGGIGVVMGFPEPGRCEIMSVMEDTPSAEAGLLEKDEIIRIDGEDVSAMQPEEMAGKVRGEEGTQVVLTIRRQGQEDFDVTITRAVIQLTTAKGIMVDNTKIGYIRVASFSENTGKEFQKELASLKEQGMEGLIVDLRANPGGLITSCVEISNQLIPAGEIVSMVDRDGHRTVYNSELAGFDYPLVVLIDGNSASASEILAGAVQDRQCGTIVGTKSFGKGSVQTMLPLTHGDGLKLTVARYYTPSGRSIDGTGIEPDVEVELPEGAVQDVQLLKAVEVMKEKLGQ</sequence>
<dbReference type="AlphaFoldDB" id="A0A6I2UGN1"/>
<dbReference type="NCBIfam" id="TIGR00225">
    <property type="entry name" value="prc"/>
    <property type="match status" value="1"/>
</dbReference>
<evidence type="ECO:0000313" key="7">
    <source>
        <dbReference type="EMBL" id="MSU09917.1"/>
    </source>
</evidence>
<dbReference type="PANTHER" id="PTHR32060">
    <property type="entry name" value="TAIL-SPECIFIC PROTEASE"/>
    <property type="match status" value="1"/>
</dbReference>
<dbReference type="InterPro" id="IPR004447">
    <property type="entry name" value="Peptidase_S41A"/>
</dbReference>
<evidence type="ECO:0000259" key="6">
    <source>
        <dbReference type="PROSITE" id="PS50106"/>
    </source>
</evidence>
<gene>
    <name evidence="7" type="ORF">FYJ84_13150</name>
</gene>
<dbReference type="RefSeq" id="WP_154408080.1">
    <property type="nucleotide sequence ID" value="NZ_JAQXJM010000062.1"/>
</dbReference>
<dbReference type="InterPro" id="IPR029045">
    <property type="entry name" value="ClpP/crotonase-like_dom_sf"/>
</dbReference>
<dbReference type="EMBL" id="VUNR01000040">
    <property type="protein sequence ID" value="MSU09917.1"/>
    <property type="molecule type" value="Genomic_DNA"/>
</dbReference>
<dbReference type="Proteomes" id="UP000433181">
    <property type="component" value="Unassembled WGS sequence"/>
</dbReference>
<evidence type="ECO:0000256" key="3">
    <source>
        <dbReference type="ARBA" id="ARBA00022801"/>
    </source>
</evidence>
<feature type="domain" description="PDZ" evidence="6">
    <location>
        <begin position="85"/>
        <end position="168"/>
    </location>
</feature>
<name>A0A6I2UGN1_9FIRM</name>